<comment type="similarity">
    <text evidence="1">Belongs to the methyltransferase superfamily. LaeA methyltransferase family.</text>
</comment>
<sequence length="607" mass="66990">MDELASIFVGSNEMLSKPLGSLGELSESSRPTIWVPSYLASLDTAATKPSAVLPSTTGASRSLALTDPVSATIHPPALRQQLSTVNNKNPTFRDRLSLSRAARFSPNSPNPNHVVSHCHLLSITIAAASIPPSMAKRRRTKPRKGTRGRHDHSQTSTMSSEDSYAIQSGRQSSDGTPSEHAASDGNQTAMTSIMDTDEERHHDDSDFDQDEDVDEDDMISIYPASHYPGVPLAHRVETPFADAHAADSDIAASTRSLWAQDLDYREIHGRRYCREYFMPNDDIEQLRISLQHQVFMHVLDGELTLAPIQDPTHILDIGTGTGEWAIKMAELHPQCEVVGTDIAAIAETKSVPMNVFFEIEDAEDWDRHPDMYDMVHFRLMEGAFRNWRFIYDNVFFSLKPGGWIEVQDFDSADGFTRFLSQFPDGSPIFDLFRDLDIAAAKSGRPRGTAHLDPRLFMEAGFVDVRVTEYSIPITIAEKSAGKIWLVACLDGLEAHCLRLLTEQLGWDPEKCKAACEQAARELANLAKDPEKSKGLQIKMRVIIGRKPLDTPHTDLAELLGGCSSTSTELVDDDSPDPTLHAVDHDIRDASPAVTDATMRESALAGST</sequence>
<dbReference type="PANTHER" id="PTHR43591:SF105">
    <property type="entry name" value="METHYLTRANSFERASE DOMAIN-CONTAINING PROTEIN-RELATED"/>
    <property type="match status" value="1"/>
</dbReference>
<dbReference type="InterPro" id="IPR029063">
    <property type="entry name" value="SAM-dependent_MTases_sf"/>
</dbReference>
<dbReference type="SUPFAM" id="SSF53335">
    <property type="entry name" value="S-adenosyl-L-methionine-dependent methyltransferases"/>
    <property type="match status" value="1"/>
</dbReference>
<evidence type="ECO:0000313" key="3">
    <source>
        <dbReference type="EMBL" id="KAF4462890.1"/>
    </source>
</evidence>
<organism evidence="3 4">
    <name type="scientific">Fusarium albosuccineum</name>
    <dbReference type="NCBI Taxonomy" id="1237068"/>
    <lineage>
        <taxon>Eukaryota</taxon>
        <taxon>Fungi</taxon>
        <taxon>Dikarya</taxon>
        <taxon>Ascomycota</taxon>
        <taxon>Pezizomycotina</taxon>
        <taxon>Sordariomycetes</taxon>
        <taxon>Hypocreomycetidae</taxon>
        <taxon>Hypocreales</taxon>
        <taxon>Nectriaceae</taxon>
        <taxon>Fusarium</taxon>
        <taxon>Fusarium decemcellulare species complex</taxon>
    </lineage>
</organism>
<protein>
    <recommendedName>
        <fullName evidence="5">Methyltransferase</fullName>
    </recommendedName>
</protein>
<feature type="region of interest" description="Disordered" evidence="2">
    <location>
        <begin position="129"/>
        <end position="187"/>
    </location>
</feature>
<feature type="compositionally biased region" description="Basic residues" evidence="2">
    <location>
        <begin position="135"/>
        <end position="150"/>
    </location>
</feature>
<dbReference type="CDD" id="cd02440">
    <property type="entry name" value="AdoMet_MTases"/>
    <property type="match status" value="1"/>
</dbReference>
<keyword evidence="4" id="KW-1185">Reference proteome</keyword>
<dbReference type="Proteomes" id="UP000554235">
    <property type="component" value="Unassembled WGS sequence"/>
</dbReference>
<dbReference type="Gene3D" id="3.40.50.150">
    <property type="entry name" value="Vaccinia Virus protein VP39"/>
    <property type="match status" value="1"/>
</dbReference>
<evidence type="ECO:0000256" key="1">
    <source>
        <dbReference type="ARBA" id="ARBA00038158"/>
    </source>
</evidence>
<evidence type="ECO:0000313" key="4">
    <source>
        <dbReference type="Proteomes" id="UP000554235"/>
    </source>
</evidence>
<proteinExistence type="inferred from homology"/>
<reference evidence="3 4" key="1">
    <citation type="submission" date="2020-01" db="EMBL/GenBank/DDBJ databases">
        <title>Identification and distribution of gene clusters putatively required for synthesis of sphingolipid metabolism inhibitors in phylogenetically diverse species of the filamentous fungus Fusarium.</title>
        <authorList>
            <person name="Kim H.-S."/>
            <person name="Busman M."/>
            <person name="Brown D.W."/>
            <person name="Divon H."/>
            <person name="Uhlig S."/>
            <person name="Proctor R.H."/>
        </authorList>
    </citation>
    <scope>NUCLEOTIDE SEQUENCE [LARGE SCALE GENOMIC DNA]</scope>
    <source>
        <strain evidence="3 4">NRRL 20459</strain>
    </source>
</reference>
<dbReference type="EMBL" id="JAADYS010001464">
    <property type="protein sequence ID" value="KAF4462890.1"/>
    <property type="molecule type" value="Genomic_DNA"/>
</dbReference>
<name>A0A8H4L7A8_9HYPO</name>
<dbReference type="GO" id="GO:0008168">
    <property type="term" value="F:methyltransferase activity"/>
    <property type="evidence" value="ECO:0007669"/>
    <property type="project" value="TreeGrafter"/>
</dbReference>
<dbReference type="PANTHER" id="PTHR43591">
    <property type="entry name" value="METHYLTRANSFERASE"/>
    <property type="match status" value="1"/>
</dbReference>
<evidence type="ECO:0000256" key="2">
    <source>
        <dbReference type="SAM" id="MobiDB-lite"/>
    </source>
</evidence>
<evidence type="ECO:0008006" key="5">
    <source>
        <dbReference type="Google" id="ProtNLM"/>
    </source>
</evidence>
<dbReference type="AlphaFoldDB" id="A0A8H4L7A8"/>
<dbReference type="OrthoDB" id="2013972at2759"/>
<accession>A0A8H4L7A8</accession>
<comment type="caution">
    <text evidence="3">The sequence shown here is derived from an EMBL/GenBank/DDBJ whole genome shotgun (WGS) entry which is preliminary data.</text>
</comment>
<gene>
    <name evidence="3" type="ORF">FALBO_10298</name>
</gene>
<dbReference type="Pfam" id="PF13489">
    <property type="entry name" value="Methyltransf_23"/>
    <property type="match status" value="1"/>
</dbReference>
<feature type="compositionally biased region" description="Polar residues" evidence="2">
    <location>
        <begin position="154"/>
        <end position="176"/>
    </location>
</feature>